<dbReference type="CDD" id="cd04600">
    <property type="entry name" value="CBS_pair_HPP_assoc"/>
    <property type="match status" value="1"/>
</dbReference>
<sequence length="391" mass="42163">MIEARPKPGRQTLFKLPQASPLSHREKIRTALVAGVAIFLTGWLASLTIDGGGLITLLASMGASAVILFAMPHSPVAKPWALVGGHLISASVGILCARWIPQLWVAAALAVGLSIFAMHLARCLHPPGGASALIPVLGGESVKVLGFQFLLMPLSLNLAVMLAMSLAYQRLLLPKPDLAPQTGLSGGRPTERLGIQTDDLRAALAEMDEFIDVGEYELNEIYKLATARAFRRNFGETTAAELMTPNPLAVEFGTELEEAWSLMQKHRIKALPVIDRGRHIIGIVTQSDFFRHASAKQFNSLGRKLKELIKASPTVTSQKPEVAGQIMTSPAVTAAVTEHLPELARLLTERGIHQVPIVDARGKLAGMITQTDLIAALYRNMTGTQDKHEAQ</sequence>
<dbReference type="PANTHER" id="PTHR33741:SF5">
    <property type="entry name" value="TRANSMEMBRANE PROTEIN DDB_G0269096-RELATED"/>
    <property type="match status" value="1"/>
</dbReference>
<dbReference type="Pfam" id="PF00571">
    <property type="entry name" value="CBS"/>
    <property type="match status" value="2"/>
</dbReference>
<evidence type="ECO:0000259" key="3">
    <source>
        <dbReference type="PROSITE" id="PS51371"/>
    </source>
</evidence>
<evidence type="ECO:0000313" key="4">
    <source>
        <dbReference type="EMBL" id="PZN76535.1"/>
    </source>
</evidence>
<dbReference type="SUPFAM" id="SSF54631">
    <property type="entry name" value="CBS-domain pair"/>
    <property type="match status" value="1"/>
</dbReference>
<evidence type="ECO:0000313" key="5">
    <source>
        <dbReference type="Proteomes" id="UP000249396"/>
    </source>
</evidence>
<feature type="domain" description="CBS" evidence="3">
    <location>
        <begin position="327"/>
        <end position="383"/>
    </location>
</feature>
<protein>
    <recommendedName>
        <fullName evidence="3">CBS domain-containing protein</fullName>
    </recommendedName>
</protein>
<feature type="transmembrane region" description="Helical" evidence="2">
    <location>
        <begin position="145"/>
        <end position="168"/>
    </location>
</feature>
<feature type="transmembrane region" description="Helical" evidence="2">
    <location>
        <begin position="106"/>
        <end position="124"/>
    </location>
</feature>
<dbReference type="PROSITE" id="PS51371">
    <property type="entry name" value="CBS"/>
    <property type="match status" value="2"/>
</dbReference>
<accession>A0A2W4QX16</accession>
<organism evidence="4 5">
    <name type="scientific">Candidatus Methylumidiphilus alinenensis</name>
    <dbReference type="NCBI Taxonomy" id="2202197"/>
    <lineage>
        <taxon>Bacteria</taxon>
        <taxon>Pseudomonadati</taxon>
        <taxon>Pseudomonadota</taxon>
        <taxon>Gammaproteobacteria</taxon>
        <taxon>Methylococcales</taxon>
        <taxon>Candidatus Methylumidiphilus</taxon>
    </lineage>
</organism>
<dbReference type="InterPro" id="IPR046342">
    <property type="entry name" value="CBS_dom_sf"/>
</dbReference>
<reference evidence="4 5" key="1">
    <citation type="journal article" date="2018" name="Aquat. Microb. Ecol.">
        <title>Gammaproteobacterial methanotrophs dominate.</title>
        <authorList>
            <person name="Rissanen A.J."/>
            <person name="Saarenheimo J."/>
            <person name="Tiirola M."/>
            <person name="Peura S."/>
            <person name="Aalto S.L."/>
            <person name="Karvinen A."/>
            <person name="Nykanen H."/>
        </authorList>
    </citation>
    <scope>NUCLEOTIDE SEQUENCE [LARGE SCALE GENOMIC DNA]</scope>
    <source>
        <strain evidence="4">AMbin10</strain>
    </source>
</reference>
<keyword evidence="1" id="KW-0129">CBS domain</keyword>
<dbReference type="Pfam" id="PF04982">
    <property type="entry name" value="TM_HPP"/>
    <property type="match status" value="1"/>
</dbReference>
<dbReference type="Proteomes" id="UP000249396">
    <property type="component" value="Unassembled WGS sequence"/>
</dbReference>
<keyword evidence="2" id="KW-0472">Membrane</keyword>
<dbReference type="EMBL" id="QJPH01000358">
    <property type="protein sequence ID" value="PZN76535.1"/>
    <property type="molecule type" value="Genomic_DNA"/>
</dbReference>
<keyword evidence="2" id="KW-1133">Transmembrane helix</keyword>
<dbReference type="AlphaFoldDB" id="A0A2W4QX16"/>
<feature type="transmembrane region" description="Helical" evidence="2">
    <location>
        <begin position="80"/>
        <end position="100"/>
    </location>
</feature>
<dbReference type="Gene3D" id="3.10.580.10">
    <property type="entry name" value="CBS-domain"/>
    <property type="match status" value="1"/>
</dbReference>
<feature type="domain" description="CBS" evidence="3">
    <location>
        <begin position="243"/>
        <end position="301"/>
    </location>
</feature>
<name>A0A2W4QX16_9GAMM</name>
<dbReference type="InterPro" id="IPR007065">
    <property type="entry name" value="HPP"/>
</dbReference>
<dbReference type="InterPro" id="IPR000644">
    <property type="entry name" value="CBS_dom"/>
</dbReference>
<keyword evidence="2" id="KW-0812">Transmembrane</keyword>
<proteinExistence type="predicted"/>
<evidence type="ECO:0000256" key="2">
    <source>
        <dbReference type="SAM" id="Phobius"/>
    </source>
</evidence>
<dbReference type="InterPro" id="IPR058581">
    <property type="entry name" value="TM_HPP"/>
</dbReference>
<dbReference type="PANTHER" id="PTHR33741">
    <property type="entry name" value="TRANSMEMBRANE PROTEIN DDB_G0269096-RELATED"/>
    <property type="match status" value="1"/>
</dbReference>
<comment type="caution">
    <text evidence="4">The sequence shown here is derived from an EMBL/GenBank/DDBJ whole genome shotgun (WGS) entry which is preliminary data.</text>
</comment>
<evidence type="ECO:0000256" key="1">
    <source>
        <dbReference type="PROSITE-ProRule" id="PRU00703"/>
    </source>
</evidence>
<dbReference type="SMART" id="SM00116">
    <property type="entry name" value="CBS"/>
    <property type="match status" value="2"/>
</dbReference>
<gene>
    <name evidence="4" type="ORF">DM484_16415</name>
</gene>